<evidence type="ECO:0000256" key="6">
    <source>
        <dbReference type="ARBA" id="ARBA00029305"/>
    </source>
</evidence>
<proteinExistence type="predicted"/>
<accession>A0A8C0DH55</accession>
<organism evidence="11">
    <name type="scientific">Balaenoptera musculus</name>
    <name type="common">Blue whale</name>
    <dbReference type="NCBI Taxonomy" id="9771"/>
    <lineage>
        <taxon>Eukaryota</taxon>
        <taxon>Metazoa</taxon>
        <taxon>Chordata</taxon>
        <taxon>Craniata</taxon>
        <taxon>Vertebrata</taxon>
        <taxon>Euteleostomi</taxon>
        <taxon>Mammalia</taxon>
        <taxon>Eutheria</taxon>
        <taxon>Laurasiatheria</taxon>
        <taxon>Artiodactyla</taxon>
        <taxon>Whippomorpha</taxon>
        <taxon>Cetacea</taxon>
        <taxon>Mysticeti</taxon>
        <taxon>Balaenopteridae</taxon>
        <taxon>Balaenoptera</taxon>
    </lineage>
</organism>
<evidence type="ECO:0000256" key="9">
    <source>
        <dbReference type="ARBA" id="ARBA00046102"/>
    </source>
</evidence>
<name>A0A8C0DH55_BALMU</name>
<comment type="catalytic activity">
    <reaction evidence="6">
        <text>a 3'-end uridylyl-adenosine-RNA = a 3'-end 2',3'-cyclophospho-uridine-RNA + adenosine</text>
        <dbReference type="Rhea" id="RHEA:67896"/>
        <dbReference type="Rhea" id="RHEA-COMP:17385"/>
        <dbReference type="Rhea" id="RHEA-COMP:17386"/>
        <dbReference type="ChEBI" id="CHEBI:16335"/>
        <dbReference type="ChEBI" id="CHEBI:85644"/>
        <dbReference type="ChEBI" id="CHEBI:176518"/>
    </reaction>
    <physiologicalReaction direction="left-to-right" evidence="6">
        <dbReference type="Rhea" id="RHEA:67897"/>
    </physiologicalReaction>
</comment>
<dbReference type="GO" id="GO:0005634">
    <property type="term" value="C:nucleus"/>
    <property type="evidence" value="ECO:0007669"/>
    <property type="project" value="TreeGrafter"/>
</dbReference>
<evidence type="ECO:0000256" key="2">
    <source>
        <dbReference type="ARBA" id="ARBA00022801"/>
    </source>
</evidence>
<feature type="region of interest" description="Disordered" evidence="10">
    <location>
        <begin position="1"/>
        <end position="47"/>
    </location>
</feature>
<evidence type="ECO:0000256" key="10">
    <source>
        <dbReference type="SAM" id="MobiDB-lite"/>
    </source>
</evidence>
<dbReference type="PANTHER" id="PTHR13522">
    <property type="entry name" value="U6 SNRNA PHOSPHODIESTERASE 1"/>
    <property type="match status" value="1"/>
</dbReference>
<evidence type="ECO:0000256" key="5">
    <source>
        <dbReference type="ARBA" id="ARBA00029300"/>
    </source>
</evidence>
<reference evidence="11" key="1">
    <citation type="submission" date="2023-09" db="UniProtKB">
        <authorList>
            <consortium name="Ensembl"/>
        </authorList>
    </citation>
    <scope>IDENTIFICATION</scope>
</reference>
<dbReference type="AlphaFoldDB" id="A0A8C0DH55"/>
<evidence type="ECO:0000256" key="7">
    <source>
        <dbReference type="ARBA" id="ARBA00029543"/>
    </source>
</evidence>
<protein>
    <recommendedName>
        <fullName evidence="7">U6 snRNA phosphodiesterase 1</fullName>
    </recommendedName>
    <alternativeName>
        <fullName evidence="8">3'-5' RNA exonuclease USB1</fullName>
    </alternativeName>
</protein>
<dbReference type="GO" id="GO:0034477">
    <property type="term" value="P:U6 snRNA 3'-end processing"/>
    <property type="evidence" value="ECO:0007669"/>
    <property type="project" value="InterPro"/>
</dbReference>
<dbReference type="Ensembl" id="ENSBMST00010021949.1">
    <property type="protein sequence ID" value="ENSBMSP00010019868.1"/>
    <property type="gene ID" value="ENSBMSG00010014487.1"/>
</dbReference>
<keyword evidence="1" id="KW-0540">Nuclease</keyword>
<dbReference type="PANTHER" id="PTHR13522:SF3">
    <property type="entry name" value="U6 SNRNA PHOSPHODIESTERASE 1"/>
    <property type="match status" value="1"/>
</dbReference>
<dbReference type="GeneTree" id="ENSGT01000000221220"/>
<keyword evidence="2" id="KW-0378">Hydrolase</keyword>
<comment type="function">
    <text evidence="9">3'-5' RNA exonuclease that trims the 3' end of oligo(U) and oligo(A) tracts of the pre-U6 small nuclear RNA (snRNA) molecule, leading to the formation of a mature U6 snRNA 3' end-terminated with a 2',3'-cyclic phosphate. Participates in the U6 snRNA 3' end processing that prevents U6 snRNA degradation. In addition also removes uridines from the 3' end of U6atac snRNA and possibly the vault RNA VTRNA1-1.</text>
</comment>
<evidence type="ECO:0000313" key="11">
    <source>
        <dbReference type="Ensembl" id="ENSBMSP00010019868.1"/>
    </source>
</evidence>
<dbReference type="GO" id="GO:0000175">
    <property type="term" value="F:3'-5'-RNA exonuclease activity"/>
    <property type="evidence" value="ECO:0007669"/>
    <property type="project" value="TreeGrafter"/>
</dbReference>
<comment type="catalytic activity">
    <reaction evidence="5">
        <text>a 3'-end uridylyl-uridine-RNA = a 3'-end 2',3'-cyclophospho-uridine-RNA + uridine</text>
        <dbReference type="Rhea" id="RHEA:46052"/>
        <dbReference type="Rhea" id="RHEA-COMP:17384"/>
        <dbReference type="Rhea" id="RHEA-COMP:17385"/>
        <dbReference type="ChEBI" id="CHEBI:16704"/>
        <dbReference type="ChEBI" id="CHEBI:85643"/>
        <dbReference type="ChEBI" id="CHEBI:85644"/>
    </reaction>
    <physiologicalReaction direction="left-to-right" evidence="5">
        <dbReference type="Rhea" id="RHEA:46053"/>
    </physiologicalReaction>
</comment>
<evidence type="ECO:0000256" key="8">
    <source>
        <dbReference type="ARBA" id="ARBA00030030"/>
    </source>
</evidence>
<dbReference type="InterPro" id="IPR027521">
    <property type="entry name" value="Usb1"/>
</dbReference>
<evidence type="ECO:0000256" key="1">
    <source>
        <dbReference type="ARBA" id="ARBA00022722"/>
    </source>
</evidence>
<evidence type="ECO:0000256" key="3">
    <source>
        <dbReference type="ARBA" id="ARBA00023239"/>
    </source>
</evidence>
<dbReference type="GO" id="GO:0016829">
    <property type="term" value="F:lyase activity"/>
    <property type="evidence" value="ECO:0007669"/>
    <property type="project" value="UniProtKB-KW"/>
</dbReference>
<dbReference type="Pfam" id="PF09749">
    <property type="entry name" value="HVSL"/>
    <property type="match status" value="1"/>
</dbReference>
<evidence type="ECO:0000256" key="4">
    <source>
        <dbReference type="ARBA" id="ARBA00023242"/>
    </source>
</evidence>
<keyword evidence="3" id="KW-0456">Lyase</keyword>
<keyword evidence="4" id="KW-0539">Nucleus</keyword>
<sequence length="90" mass="9712">MNVAPRVGYSSSGSKVEAEAGARIWPGTGGRSRGRSPLPSQKLPVPDSVLDMFPGTEEWPADGSAKHRGRVLTFPHERGNWAAHIYVPCE</sequence>